<proteinExistence type="predicted"/>
<keyword evidence="2" id="KW-1185">Reference proteome</keyword>
<evidence type="ECO:0000313" key="1">
    <source>
        <dbReference type="EMBL" id="CAI0650291.1"/>
    </source>
</evidence>
<dbReference type="Proteomes" id="UP001152533">
    <property type="component" value="Unassembled WGS sequence"/>
</dbReference>
<reference evidence="1" key="1">
    <citation type="submission" date="2022-08" db="EMBL/GenBank/DDBJ databases">
        <authorList>
            <person name="Giroux E."/>
            <person name="Giroux E."/>
        </authorList>
    </citation>
    <scope>NUCLEOTIDE SEQUENCE</scope>
    <source>
        <strain evidence="1">H1091258</strain>
    </source>
</reference>
<dbReference type="InterPro" id="IPR036673">
    <property type="entry name" value="Cyanovirin-N_sf"/>
</dbReference>
<dbReference type="Gene3D" id="2.30.60.10">
    <property type="entry name" value="Cyanovirin-N"/>
    <property type="match status" value="1"/>
</dbReference>
<dbReference type="EMBL" id="CAMGZC010000835">
    <property type="protein sequence ID" value="CAI0650291.1"/>
    <property type="molecule type" value="Genomic_DNA"/>
</dbReference>
<gene>
    <name evidence="1" type="ORF">CGXH109_LOCUS94371</name>
</gene>
<name>A0A9W4RZT1_9PEZI</name>
<protein>
    <submittedName>
        <fullName evidence="1">Uncharacterized protein</fullName>
    </submittedName>
</protein>
<comment type="caution">
    <text evidence="1">The sequence shown here is derived from an EMBL/GenBank/DDBJ whole genome shotgun (WGS) entry which is preliminary data.</text>
</comment>
<organism evidence="1 2">
    <name type="scientific">Colletotrichum noveboracense</name>
    <dbReference type="NCBI Taxonomy" id="2664923"/>
    <lineage>
        <taxon>Eukaryota</taxon>
        <taxon>Fungi</taxon>
        <taxon>Dikarya</taxon>
        <taxon>Ascomycota</taxon>
        <taxon>Pezizomycotina</taxon>
        <taxon>Sordariomycetes</taxon>
        <taxon>Hypocreomycetidae</taxon>
        <taxon>Glomerellales</taxon>
        <taxon>Glomerellaceae</taxon>
        <taxon>Colletotrichum</taxon>
        <taxon>Colletotrichum gloeosporioides species complex</taxon>
    </lineage>
</organism>
<dbReference type="SUPFAM" id="SSF51322">
    <property type="entry name" value="Cyanovirin-N"/>
    <property type="match status" value="1"/>
</dbReference>
<accession>A0A9W4RZT1</accession>
<sequence>MSKAKTNAWIPELKLRKYSSDYDHQAYAMVSPVVKVLSHLAILSSMLGHVSAEQRANQFVGRENDSLQPRAFLSSCNIWSTLGTEKNKMAARCRSKTGSWTWSVLDLNHCIVYKDKSLMPQDE</sequence>
<evidence type="ECO:0000313" key="2">
    <source>
        <dbReference type="Proteomes" id="UP001152533"/>
    </source>
</evidence>
<dbReference type="AlphaFoldDB" id="A0A9W4RZT1"/>